<dbReference type="GO" id="GO:0003887">
    <property type="term" value="F:DNA-directed DNA polymerase activity"/>
    <property type="evidence" value="ECO:0007669"/>
    <property type="project" value="TreeGrafter"/>
</dbReference>
<dbReference type="Pfam" id="PF04081">
    <property type="entry name" value="DNA_pol_delta_4"/>
    <property type="match status" value="1"/>
</dbReference>
<reference evidence="2 3" key="1">
    <citation type="submission" date="2016-07" db="EMBL/GenBank/DDBJ databases">
        <title>Pervasive Adenine N6-methylation of Active Genes in Fungi.</title>
        <authorList>
            <consortium name="DOE Joint Genome Institute"/>
            <person name="Mondo S.J."/>
            <person name="Dannebaum R.O."/>
            <person name="Kuo R.C."/>
            <person name="Labutti K."/>
            <person name="Haridas S."/>
            <person name="Kuo A."/>
            <person name="Salamov A."/>
            <person name="Ahrendt S.R."/>
            <person name="Lipzen A."/>
            <person name="Sullivan W."/>
            <person name="Andreopoulos W.B."/>
            <person name="Clum A."/>
            <person name="Lindquist E."/>
            <person name="Daum C."/>
            <person name="Ramamoorthy G.K."/>
            <person name="Gryganskyi A."/>
            <person name="Culley D."/>
            <person name="Magnuson J.K."/>
            <person name="James T.Y."/>
            <person name="O'Malley M.A."/>
            <person name="Stajich J.E."/>
            <person name="Spatafora J.W."/>
            <person name="Visel A."/>
            <person name="Grigoriev I.V."/>
        </authorList>
    </citation>
    <scope>NUCLEOTIDE SEQUENCE [LARGE SCALE GENOMIC DNA]</scope>
    <source>
        <strain evidence="2 3">NRRL 3116</strain>
    </source>
</reference>
<dbReference type="AlphaFoldDB" id="A0A1Y2G5D7"/>
<gene>
    <name evidence="2" type="ORF">BCR41DRAFT_426900</name>
</gene>
<evidence type="ECO:0000256" key="1">
    <source>
        <dbReference type="SAM" id="MobiDB-lite"/>
    </source>
</evidence>
<accession>A0A1Y2G5D7</accession>
<dbReference type="PANTHER" id="PTHR14303:SF0">
    <property type="entry name" value="DNA POLYMERASE DELTA SUBUNIT 4"/>
    <property type="match status" value="1"/>
</dbReference>
<dbReference type="RefSeq" id="XP_021875343.1">
    <property type="nucleotide sequence ID" value="XM_022030791.1"/>
</dbReference>
<feature type="compositionally biased region" description="Low complexity" evidence="1">
    <location>
        <begin position="115"/>
        <end position="127"/>
    </location>
</feature>
<evidence type="ECO:0000313" key="3">
    <source>
        <dbReference type="Proteomes" id="UP000193648"/>
    </source>
</evidence>
<dbReference type="GO" id="GO:0000731">
    <property type="term" value="P:DNA synthesis involved in DNA repair"/>
    <property type="evidence" value="ECO:0007669"/>
    <property type="project" value="InterPro"/>
</dbReference>
<sequence>MAPPKKALAAKAATAADAASFFQRGKKPTTAQRIIANKKPSASPSSAKTPTTAAASLQKQEQSSPTDEDDIKSSSSSDIDYNDDSNNKVDEIDDSWSDGNDDTDVLQPPATKLKSGPTPSTTSTLTSPVPPYKLFTEIKDLPPSSTRRAKAKTVLSIETKEGIHQDDVSAVEKTLRQFDLASKYGPCIDLTRLERWERAYKLGLDPPQSVKGLLLAHKDMSESVFAGYAQLKDL</sequence>
<protein>
    <submittedName>
        <fullName evidence="2">DNA polymerase delta, subunit 4-domain-containing protein</fullName>
    </submittedName>
</protein>
<feature type="region of interest" description="Disordered" evidence="1">
    <location>
        <begin position="24"/>
        <end position="129"/>
    </location>
</feature>
<dbReference type="OrthoDB" id="337486at2759"/>
<feature type="compositionally biased region" description="Acidic residues" evidence="1">
    <location>
        <begin position="91"/>
        <end position="104"/>
    </location>
</feature>
<dbReference type="GO" id="GO:0043625">
    <property type="term" value="C:delta DNA polymerase complex"/>
    <property type="evidence" value="ECO:0007669"/>
    <property type="project" value="TreeGrafter"/>
</dbReference>
<dbReference type="InterPro" id="IPR007218">
    <property type="entry name" value="DNA_pol_delta_4"/>
</dbReference>
<dbReference type="EMBL" id="MCFF01000085">
    <property type="protein sequence ID" value="ORY95136.1"/>
    <property type="molecule type" value="Genomic_DNA"/>
</dbReference>
<comment type="caution">
    <text evidence="2">The sequence shown here is derived from an EMBL/GenBank/DDBJ whole genome shotgun (WGS) entry which is preliminary data.</text>
</comment>
<keyword evidence="3" id="KW-1185">Reference proteome</keyword>
<dbReference type="Proteomes" id="UP000193648">
    <property type="component" value="Unassembled WGS sequence"/>
</dbReference>
<proteinExistence type="predicted"/>
<feature type="compositionally biased region" description="Low complexity" evidence="1">
    <location>
        <begin position="38"/>
        <end position="56"/>
    </location>
</feature>
<dbReference type="GO" id="GO:0006261">
    <property type="term" value="P:DNA-templated DNA replication"/>
    <property type="evidence" value="ECO:0007669"/>
    <property type="project" value="TreeGrafter"/>
</dbReference>
<dbReference type="InParanoid" id="A0A1Y2G5D7"/>
<organism evidence="2 3">
    <name type="scientific">Lobosporangium transversale</name>
    <dbReference type="NCBI Taxonomy" id="64571"/>
    <lineage>
        <taxon>Eukaryota</taxon>
        <taxon>Fungi</taxon>
        <taxon>Fungi incertae sedis</taxon>
        <taxon>Mucoromycota</taxon>
        <taxon>Mortierellomycotina</taxon>
        <taxon>Mortierellomycetes</taxon>
        <taxon>Mortierellales</taxon>
        <taxon>Mortierellaceae</taxon>
        <taxon>Lobosporangium</taxon>
    </lineage>
</organism>
<dbReference type="GeneID" id="33572632"/>
<dbReference type="STRING" id="64571.A0A1Y2G5D7"/>
<dbReference type="PANTHER" id="PTHR14303">
    <property type="entry name" value="DNA POLYMERASE DELTA SUBUNIT 4"/>
    <property type="match status" value="1"/>
</dbReference>
<evidence type="ECO:0000313" key="2">
    <source>
        <dbReference type="EMBL" id="ORY95136.1"/>
    </source>
</evidence>
<name>A0A1Y2G5D7_9FUNG</name>